<evidence type="ECO:0000256" key="7">
    <source>
        <dbReference type="SAM" id="Phobius"/>
    </source>
</evidence>
<dbReference type="InterPro" id="IPR036721">
    <property type="entry name" value="RCK_C_sf"/>
</dbReference>
<feature type="transmembrane region" description="Helical" evidence="7">
    <location>
        <begin position="180"/>
        <end position="200"/>
    </location>
</feature>
<dbReference type="GO" id="GO:0005886">
    <property type="term" value="C:plasma membrane"/>
    <property type="evidence" value="ECO:0007669"/>
    <property type="project" value="TreeGrafter"/>
</dbReference>
<reference evidence="10" key="1">
    <citation type="journal article" date="2011" name="MBio">
        <title>Novel metabolic attributes of the genus Cyanothece, comprising a group of unicellular nitrogen-fixing Cyanobacteria.</title>
        <authorList>
            <person name="Bandyopadhyay A."/>
            <person name="Elvitigala T."/>
            <person name="Welsh E."/>
            <person name="Stockel J."/>
            <person name="Liberton M."/>
            <person name="Min H."/>
            <person name="Sherman L.A."/>
            <person name="Pakrasi H.B."/>
        </authorList>
    </citation>
    <scope>NUCLEOTIDE SEQUENCE [LARGE SCALE GENOMIC DNA]</scope>
    <source>
        <strain evidence="10">PCC 7822</strain>
    </source>
</reference>
<sequence>MDKVFLTLGVVIVALIFFIGEWLPVDFIALCIPVILIVLNLVTPDEALSGFSNSATITVMAMFILSTGISRTGVMQMVRDLLVRWGGKTISNQILALGLIIGPISGFINNTAVVAVFLPIIEEWCNQQKIAVSKMFIPLSYVTILGGMLTVIGTSTNVLASGLSKQLGYEEFKLFQFTPLGMITFSVGLIYLAFIAPLLLPKREQSSDSLSQDYKLEDYVTEVIITPGSSLIGQTLRQSGIQRKFDLDVLEIIHNGNHFPQPLADKTLSAGDILLVRGTRKDLLKVRDAKDIEILPDLKFAEKTLESELTTGEEKVAEVLILSNSRLIGSTLKDLRFRQRYNGTVLAIRRGQELARERLGKIPLRFGDLLLVQGPKESFIGLQTTRELLVIEERDVETLKQDKALIALGIILGVVVIAAMNWFPILVTALIGVILMVLTGCLKPGEIYGAVRWDVIFLLAGLIPLGIAMDKSGATQWLADNLVTLGGGLSGFWILLFFFIITSILTEILSNNASVVLMMPIAVKVAESLHLSPYAFMLAVTFAASNSFMTPIGYQTNTMVYSAGGYRFLDFTRVGGPLNLLMIVITPIFIVLLYGLNG</sequence>
<feature type="transmembrane region" description="Helical" evidence="7">
    <location>
        <begin position="533"/>
        <end position="554"/>
    </location>
</feature>
<keyword evidence="3 7" id="KW-0812">Transmembrane</keyword>
<evidence type="ECO:0000259" key="8">
    <source>
        <dbReference type="PROSITE" id="PS51202"/>
    </source>
</evidence>
<evidence type="ECO:0000256" key="1">
    <source>
        <dbReference type="ARBA" id="ARBA00004141"/>
    </source>
</evidence>
<dbReference type="InterPro" id="IPR004680">
    <property type="entry name" value="Cit_transptr-like_dom"/>
</dbReference>
<dbReference type="Pfam" id="PF03600">
    <property type="entry name" value="CitMHS"/>
    <property type="match status" value="1"/>
</dbReference>
<evidence type="ECO:0000256" key="3">
    <source>
        <dbReference type="ARBA" id="ARBA00022692"/>
    </source>
</evidence>
<accession>E0U5B5</accession>
<comment type="subcellular location">
    <subcellularLocation>
        <location evidence="1">Membrane</location>
        <topology evidence="1">Multi-pass membrane protein</topology>
    </subcellularLocation>
</comment>
<keyword evidence="2" id="KW-0813">Transport</keyword>
<dbReference type="AlphaFoldDB" id="E0U5B5"/>
<proteinExistence type="predicted"/>
<evidence type="ECO:0000313" key="9">
    <source>
        <dbReference type="EMBL" id="ADN13505.1"/>
    </source>
</evidence>
<keyword evidence="5 7" id="KW-1133">Transmembrane helix</keyword>
<dbReference type="KEGG" id="cyj:Cyan7822_1510"/>
<name>E0U5B5_GLOV7</name>
<evidence type="ECO:0000256" key="5">
    <source>
        <dbReference type="ARBA" id="ARBA00022989"/>
    </source>
</evidence>
<feature type="transmembrane region" description="Helical" evidence="7">
    <location>
        <begin position="450"/>
        <end position="469"/>
    </location>
</feature>
<feature type="transmembrane region" description="Helical" evidence="7">
    <location>
        <begin position="6"/>
        <end position="39"/>
    </location>
</feature>
<feature type="transmembrane region" description="Helical" evidence="7">
    <location>
        <begin position="481"/>
        <end position="502"/>
    </location>
</feature>
<dbReference type="eggNOG" id="COG3273">
    <property type="taxonomic scope" value="Bacteria"/>
</dbReference>
<feature type="transmembrane region" description="Helical" evidence="7">
    <location>
        <begin position="94"/>
        <end position="118"/>
    </location>
</feature>
<dbReference type="InterPro" id="IPR031312">
    <property type="entry name" value="Na/sul_symport_CS"/>
</dbReference>
<feature type="transmembrane region" description="Helical" evidence="7">
    <location>
        <begin position="574"/>
        <end position="596"/>
    </location>
</feature>
<keyword evidence="6 7" id="KW-0472">Membrane</keyword>
<dbReference type="InterPro" id="IPR051679">
    <property type="entry name" value="DASS-Related_Transporters"/>
</dbReference>
<keyword evidence="4" id="KW-0677">Repeat</keyword>
<dbReference type="OrthoDB" id="9765532at2"/>
<dbReference type="GO" id="GO:0006813">
    <property type="term" value="P:potassium ion transport"/>
    <property type="evidence" value="ECO:0007669"/>
    <property type="project" value="InterPro"/>
</dbReference>
<dbReference type="InterPro" id="IPR006037">
    <property type="entry name" value="RCK_C"/>
</dbReference>
<dbReference type="PANTHER" id="PTHR43652">
    <property type="entry name" value="BASIC AMINO ACID ANTIPORTER YFCC-RELATED"/>
    <property type="match status" value="1"/>
</dbReference>
<feature type="transmembrane region" description="Helical" evidence="7">
    <location>
        <begin position="405"/>
        <end position="438"/>
    </location>
</feature>
<evidence type="ECO:0000256" key="2">
    <source>
        <dbReference type="ARBA" id="ARBA00022448"/>
    </source>
</evidence>
<dbReference type="EMBL" id="CP002198">
    <property type="protein sequence ID" value="ADN13505.1"/>
    <property type="molecule type" value="Genomic_DNA"/>
</dbReference>
<dbReference type="SUPFAM" id="SSF116726">
    <property type="entry name" value="TrkA C-terminal domain-like"/>
    <property type="match status" value="2"/>
</dbReference>
<dbReference type="GO" id="GO:0008324">
    <property type="term" value="F:monoatomic cation transmembrane transporter activity"/>
    <property type="evidence" value="ECO:0007669"/>
    <property type="project" value="InterPro"/>
</dbReference>
<dbReference type="PROSITE" id="PS51202">
    <property type="entry name" value="RCK_C"/>
    <property type="match status" value="2"/>
</dbReference>
<feature type="domain" description="RCK C-terminal" evidence="8">
    <location>
        <begin position="303"/>
        <end position="391"/>
    </location>
</feature>
<dbReference type="PANTHER" id="PTHR43652:SF2">
    <property type="entry name" value="BASIC AMINO ACID ANTIPORTER YFCC-RELATED"/>
    <property type="match status" value="1"/>
</dbReference>
<dbReference type="STRING" id="497965.Cyan7822_1510"/>
<feature type="transmembrane region" description="Helical" evidence="7">
    <location>
        <begin position="139"/>
        <end position="160"/>
    </location>
</feature>
<dbReference type="Proteomes" id="UP000008206">
    <property type="component" value="Chromosome"/>
</dbReference>
<dbReference type="Pfam" id="PF02080">
    <property type="entry name" value="TrkA_C"/>
    <property type="match status" value="2"/>
</dbReference>
<gene>
    <name evidence="9" type="ordered locus">Cyan7822_1510</name>
</gene>
<protein>
    <submittedName>
        <fullName evidence="9">TrkA-C domain protein</fullName>
    </submittedName>
</protein>
<evidence type="ECO:0000313" key="10">
    <source>
        <dbReference type="Proteomes" id="UP000008206"/>
    </source>
</evidence>
<feature type="transmembrane region" description="Helical" evidence="7">
    <location>
        <begin position="51"/>
        <end position="74"/>
    </location>
</feature>
<evidence type="ECO:0000256" key="4">
    <source>
        <dbReference type="ARBA" id="ARBA00022737"/>
    </source>
</evidence>
<dbReference type="PROSITE" id="PS01271">
    <property type="entry name" value="NA_SULFATE"/>
    <property type="match status" value="1"/>
</dbReference>
<dbReference type="HOGENOM" id="CLU_005170_6_1_3"/>
<dbReference type="Gene3D" id="3.30.70.1450">
    <property type="entry name" value="Regulator of K+ conductance, C-terminal domain"/>
    <property type="match status" value="2"/>
</dbReference>
<dbReference type="CDD" id="cd01115">
    <property type="entry name" value="SLC13_permease"/>
    <property type="match status" value="1"/>
</dbReference>
<organism evidence="9 10">
    <name type="scientific">Gloeothece verrucosa (strain PCC 7822)</name>
    <name type="common">Cyanothece sp. (strain PCC 7822)</name>
    <dbReference type="NCBI Taxonomy" id="497965"/>
    <lineage>
        <taxon>Bacteria</taxon>
        <taxon>Bacillati</taxon>
        <taxon>Cyanobacteriota</taxon>
        <taxon>Cyanophyceae</taxon>
        <taxon>Oscillatoriophycideae</taxon>
        <taxon>Chroococcales</taxon>
        <taxon>Aphanothecaceae</taxon>
        <taxon>Gloeothece</taxon>
        <taxon>Gloeothece verrucosa</taxon>
    </lineage>
</organism>
<dbReference type="RefSeq" id="WP_013321612.1">
    <property type="nucleotide sequence ID" value="NC_014501.1"/>
</dbReference>
<dbReference type="eggNOG" id="COG0471">
    <property type="taxonomic scope" value="Bacteria"/>
</dbReference>
<evidence type="ECO:0000256" key="6">
    <source>
        <dbReference type="ARBA" id="ARBA00023136"/>
    </source>
</evidence>
<keyword evidence="10" id="KW-1185">Reference proteome</keyword>
<feature type="domain" description="RCK C-terminal" evidence="8">
    <location>
        <begin position="208"/>
        <end position="292"/>
    </location>
</feature>